<accession>A0A2A5C925</accession>
<protein>
    <recommendedName>
        <fullName evidence="7">UDP-3-O-acylglucosamine N-acyltransferase</fullName>
        <ecNumber evidence="7">2.3.1.191</ecNumber>
    </recommendedName>
</protein>
<evidence type="ECO:0000259" key="8">
    <source>
        <dbReference type="Pfam" id="PF04613"/>
    </source>
</evidence>
<evidence type="ECO:0000259" key="9">
    <source>
        <dbReference type="Pfam" id="PF25087"/>
    </source>
</evidence>
<dbReference type="InterPro" id="IPR011004">
    <property type="entry name" value="Trimer_LpxA-like_sf"/>
</dbReference>
<organism evidence="10 11">
    <name type="scientific">SAR86 cluster bacterium</name>
    <dbReference type="NCBI Taxonomy" id="2030880"/>
    <lineage>
        <taxon>Bacteria</taxon>
        <taxon>Pseudomonadati</taxon>
        <taxon>Pseudomonadota</taxon>
        <taxon>Gammaproteobacteria</taxon>
        <taxon>SAR86 cluster</taxon>
    </lineage>
</organism>
<dbReference type="Proteomes" id="UP000228987">
    <property type="component" value="Unassembled WGS sequence"/>
</dbReference>
<name>A0A2A5C925_9GAMM</name>
<dbReference type="SUPFAM" id="SSF51161">
    <property type="entry name" value="Trimeric LpxA-like enzymes"/>
    <property type="match status" value="1"/>
</dbReference>
<dbReference type="UniPathway" id="UPA00973"/>
<feature type="active site" description="Proton acceptor" evidence="7">
    <location>
        <position position="242"/>
    </location>
</feature>
<proteinExistence type="inferred from homology"/>
<dbReference type="HAMAP" id="MF_00523">
    <property type="entry name" value="LpxD"/>
    <property type="match status" value="1"/>
</dbReference>
<evidence type="ECO:0000256" key="3">
    <source>
        <dbReference type="ARBA" id="ARBA00022679"/>
    </source>
</evidence>
<dbReference type="CDD" id="cd03352">
    <property type="entry name" value="LbH_LpxD"/>
    <property type="match status" value="1"/>
</dbReference>
<feature type="domain" description="UDP-3-O-[3-hydroxymyristoyl] glucosamine N-acyltransferase non-repeat region" evidence="8">
    <location>
        <begin position="26"/>
        <end position="91"/>
    </location>
</feature>
<evidence type="ECO:0000256" key="4">
    <source>
        <dbReference type="ARBA" id="ARBA00022737"/>
    </source>
</evidence>
<evidence type="ECO:0000256" key="2">
    <source>
        <dbReference type="ARBA" id="ARBA00022556"/>
    </source>
</evidence>
<keyword evidence="2 7" id="KW-0441">Lipid A biosynthesis</keyword>
<comment type="catalytic activity">
    <reaction evidence="7">
        <text>a UDP-3-O-[(3R)-3-hydroxyacyl]-alpha-D-glucosamine + a (3R)-hydroxyacyl-[ACP] = a UDP-2-N,3-O-bis[(3R)-3-hydroxyacyl]-alpha-D-glucosamine + holo-[ACP] + H(+)</text>
        <dbReference type="Rhea" id="RHEA:53836"/>
        <dbReference type="Rhea" id="RHEA-COMP:9685"/>
        <dbReference type="Rhea" id="RHEA-COMP:9945"/>
        <dbReference type="ChEBI" id="CHEBI:15378"/>
        <dbReference type="ChEBI" id="CHEBI:64479"/>
        <dbReference type="ChEBI" id="CHEBI:78827"/>
        <dbReference type="ChEBI" id="CHEBI:137740"/>
        <dbReference type="ChEBI" id="CHEBI:137748"/>
        <dbReference type="EC" id="2.3.1.191"/>
    </reaction>
</comment>
<comment type="function">
    <text evidence="7">Catalyzes the N-acylation of UDP-3-O-acylglucosamine using 3-hydroxyacyl-ACP as the acyl donor. Is involved in the biosynthesis of lipid A, a phosphorylated glycolipid that anchors the lipopolysaccharide to the outer membrane of the cell.</text>
</comment>
<evidence type="ECO:0000313" key="10">
    <source>
        <dbReference type="EMBL" id="PCJ40394.1"/>
    </source>
</evidence>
<dbReference type="InterPro" id="IPR007691">
    <property type="entry name" value="LpxD"/>
</dbReference>
<feature type="domain" description="Mannose-1-phosphate guanyltransferase C-terminal" evidence="9">
    <location>
        <begin position="105"/>
        <end position="184"/>
    </location>
</feature>
<dbReference type="PANTHER" id="PTHR43378">
    <property type="entry name" value="UDP-3-O-ACYLGLUCOSAMINE N-ACYLTRANSFERASE"/>
    <property type="match status" value="1"/>
</dbReference>
<gene>
    <name evidence="7 10" type="primary">lpxD</name>
    <name evidence="10" type="ORF">COA71_11080</name>
</gene>
<dbReference type="Pfam" id="PF04613">
    <property type="entry name" value="LpxD"/>
    <property type="match status" value="1"/>
</dbReference>
<dbReference type="EC" id="2.3.1.191" evidence="7"/>
<dbReference type="InterPro" id="IPR018357">
    <property type="entry name" value="Hexapep_transf_CS"/>
</dbReference>
<dbReference type="InterPro" id="IPR056729">
    <property type="entry name" value="GMPPB_C"/>
</dbReference>
<dbReference type="Gene3D" id="2.160.10.10">
    <property type="entry name" value="Hexapeptide repeat proteins"/>
    <property type="match status" value="1"/>
</dbReference>
<keyword evidence="3 7" id="KW-0808">Transferase</keyword>
<keyword evidence="1 7" id="KW-0444">Lipid biosynthesis</keyword>
<comment type="pathway">
    <text evidence="7">Bacterial outer membrane biogenesis; LPS lipid A biosynthesis.</text>
</comment>
<evidence type="ECO:0000256" key="7">
    <source>
        <dbReference type="HAMAP-Rule" id="MF_00523"/>
    </source>
</evidence>
<dbReference type="PANTHER" id="PTHR43378:SF2">
    <property type="entry name" value="UDP-3-O-ACYLGLUCOSAMINE N-ACYLTRANSFERASE 1, MITOCHONDRIAL-RELATED"/>
    <property type="match status" value="1"/>
</dbReference>
<comment type="subunit">
    <text evidence="7">Homotrimer.</text>
</comment>
<dbReference type="EMBL" id="NVWI01000009">
    <property type="protein sequence ID" value="PCJ40394.1"/>
    <property type="molecule type" value="Genomic_DNA"/>
</dbReference>
<evidence type="ECO:0000313" key="11">
    <source>
        <dbReference type="Proteomes" id="UP000228987"/>
    </source>
</evidence>
<keyword evidence="4 7" id="KW-0677">Repeat</keyword>
<keyword evidence="5 7" id="KW-0443">Lipid metabolism</keyword>
<dbReference type="Gene3D" id="1.20.5.170">
    <property type="match status" value="1"/>
</dbReference>
<dbReference type="Gene3D" id="3.40.1390.10">
    <property type="entry name" value="MurE/MurF, N-terminal domain"/>
    <property type="match status" value="1"/>
</dbReference>
<comment type="caution">
    <text evidence="10">The sequence shown here is derived from an EMBL/GenBank/DDBJ whole genome shotgun (WGS) entry which is preliminary data.</text>
</comment>
<dbReference type="GO" id="GO:0009245">
    <property type="term" value="P:lipid A biosynthetic process"/>
    <property type="evidence" value="ECO:0007669"/>
    <property type="project" value="UniProtKB-UniRule"/>
</dbReference>
<evidence type="ECO:0000256" key="1">
    <source>
        <dbReference type="ARBA" id="ARBA00022516"/>
    </source>
</evidence>
<dbReference type="GO" id="GO:0016410">
    <property type="term" value="F:N-acyltransferase activity"/>
    <property type="evidence" value="ECO:0007669"/>
    <property type="project" value="InterPro"/>
</dbReference>
<keyword evidence="6 7" id="KW-0012">Acyltransferase</keyword>
<comment type="similarity">
    <text evidence="7">Belongs to the transferase hexapeptide repeat family. LpxD subfamily.</text>
</comment>
<dbReference type="AlphaFoldDB" id="A0A2A5C925"/>
<sequence>MSNLPPYDLATLAVLLNAELVGNPNTKIHALATLKTANTGDLSFYHNSRYYTDLCETKASAVILSKNQATNYPGNKLLTDNPYICYARSSHLFKLEPSKEKAIAPSASIHASAKLGSNVAIGENVVIAQNVNIAKDVTVAANTVIEADVAIGEASRIEANVSIAHGVKIGKRAHIYAGVVIGSDGFGFAQEDDKYFKIAQLGSVIIGDDVEIGANTCIDRGALDDTVIGDGVKIDNQVQIAHNVEIGNDTVICGCSAIAGSVKIGRNCVIAGAVGIINHVEIADGVTVTAMSLVNQSIRESGSYSSGTGLSSTAEWKKNIVRFRQLDKLAKGLKKDK</sequence>
<dbReference type="InterPro" id="IPR020573">
    <property type="entry name" value="UDP_GlcNAc_AcTrfase_non-rep"/>
</dbReference>
<dbReference type="Pfam" id="PF00132">
    <property type="entry name" value="Hexapep"/>
    <property type="match status" value="1"/>
</dbReference>
<dbReference type="GO" id="GO:0103118">
    <property type="term" value="F:UDP-3-O-[(3R)-3-hydroxyacyl]-glucosamine N-acyltransferase activity"/>
    <property type="evidence" value="ECO:0007669"/>
    <property type="project" value="UniProtKB-EC"/>
</dbReference>
<reference evidence="11" key="1">
    <citation type="submission" date="2017-08" db="EMBL/GenBank/DDBJ databases">
        <title>A dynamic microbial community with high functional redundancy inhabits the cold, oxic subseafloor aquifer.</title>
        <authorList>
            <person name="Tully B.J."/>
            <person name="Wheat C.G."/>
            <person name="Glazer B.T."/>
            <person name="Huber J.A."/>
        </authorList>
    </citation>
    <scope>NUCLEOTIDE SEQUENCE [LARGE SCALE GENOMIC DNA]</scope>
</reference>
<evidence type="ECO:0000256" key="6">
    <source>
        <dbReference type="ARBA" id="ARBA00023315"/>
    </source>
</evidence>
<dbReference type="InterPro" id="IPR001451">
    <property type="entry name" value="Hexapep"/>
</dbReference>
<dbReference type="GO" id="GO:0016020">
    <property type="term" value="C:membrane"/>
    <property type="evidence" value="ECO:0007669"/>
    <property type="project" value="GOC"/>
</dbReference>
<dbReference type="Pfam" id="PF25087">
    <property type="entry name" value="GMPPB_C"/>
    <property type="match status" value="1"/>
</dbReference>
<evidence type="ECO:0000256" key="5">
    <source>
        <dbReference type="ARBA" id="ARBA00023098"/>
    </source>
</evidence>
<dbReference type="PROSITE" id="PS00101">
    <property type="entry name" value="HEXAPEP_TRANSFERASES"/>
    <property type="match status" value="1"/>
</dbReference>
<dbReference type="NCBIfam" id="TIGR01853">
    <property type="entry name" value="lipid_A_lpxD"/>
    <property type="match status" value="1"/>
</dbReference>
<dbReference type="NCBIfam" id="NF002060">
    <property type="entry name" value="PRK00892.1"/>
    <property type="match status" value="1"/>
</dbReference>